<evidence type="ECO:0000313" key="2">
    <source>
        <dbReference type="Proteomes" id="UP000054313"/>
    </source>
</evidence>
<sequence length="41" mass="5013">GKFRLDIRRRFLTERVAHHRNRLPREVVMAPSLSEFKKHLD</sequence>
<dbReference type="Proteomes" id="UP000054313">
    <property type="component" value="Unassembled WGS sequence"/>
</dbReference>
<gene>
    <name evidence="1" type="ORF">N328_12790</name>
</gene>
<keyword evidence="2" id="KW-1185">Reference proteome</keyword>
<feature type="non-terminal residue" evidence="1">
    <location>
        <position position="1"/>
    </location>
</feature>
<dbReference type="EMBL" id="KK623120">
    <property type="protein sequence ID" value="KFV52180.1"/>
    <property type="molecule type" value="Genomic_DNA"/>
</dbReference>
<evidence type="ECO:0000313" key="1">
    <source>
        <dbReference type="EMBL" id="KFV52180.1"/>
    </source>
</evidence>
<feature type="non-terminal residue" evidence="1">
    <location>
        <position position="41"/>
    </location>
</feature>
<protein>
    <submittedName>
        <fullName evidence="1">Uncharacterized protein</fullName>
    </submittedName>
</protein>
<dbReference type="AlphaFoldDB" id="A0A093F6P8"/>
<accession>A0A093F6P8</accession>
<organism evidence="1 2">
    <name type="scientific">Gavia stellata</name>
    <name type="common">Red-throated diver</name>
    <name type="synonym">Colymbus stellatus</name>
    <dbReference type="NCBI Taxonomy" id="37040"/>
    <lineage>
        <taxon>Eukaryota</taxon>
        <taxon>Metazoa</taxon>
        <taxon>Chordata</taxon>
        <taxon>Craniata</taxon>
        <taxon>Vertebrata</taxon>
        <taxon>Euteleostomi</taxon>
        <taxon>Archelosauria</taxon>
        <taxon>Archosauria</taxon>
        <taxon>Dinosauria</taxon>
        <taxon>Saurischia</taxon>
        <taxon>Theropoda</taxon>
        <taxon>Coelurosauria</taxon>
        <taxon>Aves</taxon>
        <taxon>Neognathae</taxon>
        <taxon>Neoaves</taxon>
        <taxon>Aequornithes</taxon>
        <taxon>Gaviiformes</taxon>
        <taxon>Gaviidae</taxon>
        <taxon>Gavia</taxon>
    </lineage>
</organism>
<proteinExistence type="predicted"/>
<reference evidence="1 2" key="1">
    <citation type="submission" date="2014-04" db="EMBL/GenBank/DDBJ databases">
        <title>Genome evolution of avian class.</title>
        <authorList>
            <person name="Zhang G."/>
            <person name="Li C."/>
        </authorList>
    </citation>
    <scope>NUCLEOTIDE SEQUENCE [LARGE SCALE GENOMIC DNA]</scope>
    <source>
        <strain evidence="1">BGI_N328</strain>
    </source>
</reference>
<name>A0A093F6P8_GAVST</name>